<dbReference type="AlphaFoldDB" id="A0A2I0U2Z1"/>
<organism evidence="1 2">
    <name type="scientific">Limosa lapponica baueri</name>
    <dbReference type="NCBI Taxonomy" id="1758121"/>
    <lineage>
        <taxon>Eukaryota</taxon>
        <taxon>Metazoa</taxon>
        <taxon>Chordata</taxon>
        <taxon>Craniata</taxon>
        <taxon>Vertebrata</taxon>
        <taxon>Euteleostomi</taxon>
        <taxon>Archelosauria</taxon>
        <taxon>Archosauria</taxon>
        <taxon>Dinosauria</taxon>
        <taxon>Saurischia</taxon>
        <taxon>Theropoda</taxon>
        <taxon>Coelurosauria</taxon>
        <taxon>Aves</taxon>
        <taxon>Neognathae</taxon>
        <taxon>Neoaves</taxon>
        <taxon>Charadriiformes</taxon>
        <taxon>Scolopacidae</taxon>
        <taxon>Limosa</taxon>
    </lineage>
</organism>
<reference evidence="2" key="2">
    <citation type="submission" date="2017-12" db="EMBL/GenBank/DDBJ databases">
        <title>Genome sequence of the Bar-tailed Godwit (Limosa lapponica baueri).</title>
        <authorList>
            <person name="Lima N.C.B."/>
            <person name="Parody-Merino A.M."/>
            <person name="Battley P.F."/>
            <person name="Fidler A.E."/>
            <person name="Prosdocimi F."/>
        </authorList>
    </citation>
    <scope>NUCLEOTIDE SEQUENCE [LARGE SCALE GENOMIC DNA]</scope>
</reference>
<name>A0A2I0U2Z1_LIMLA</name>
<dbReference type="EMBL" id="KZ506269">
    <property type="protein sequence ID" value="PKU40448.1"/>
    <property type="molecule type" value="Genomic_DNA"/>
</dbReference>
<evidence type="ECO:0000313" key="1">
    <source>
        <dbReference type="EMBL" id="PKU40448.1"/>
    </source>
</evidence>
<protein>
    <submittedName>
        <fullName evidence="1">Uncharacterized protein</fullName>
    </submittedName>
</protein>
<keyword evidence="2" id="KW-1185">Reference proteome</keyword>
<dbReference type="Proteomes" id="UP000233556">
    <property type="component" value="Unassembled WGS sequence"/>
</dbReference>
<gene>
    <name evidence="1" type="ORF">llap_9247</name>
</gene>
<accession>A0A2I0U2Z1</accession>
<reference evidence="2" key="1">
    <citation type="submission" date="2017-11" db="EMBL/GenBank/DDBJ databases">
        <authorList>
            <person name="Lima N.C."/>
            <person name="Parody-Merino A.M."/>
            <person name="Battley P.F."/>
            <person name="Fidler A.E."/>
            <person name="Prosdocimi F."/>
        </authorList>
    </citation>
    <scope>NUCLEOTIDE SEQUENCE [LARGE SCALE GENOMIC DNA]</scope>
</reference>
<sequence length="78" mass="8702">MLQTPLEGCMEQRVGMSTPGELLSINVADEVSEFTMWCCPKEQKTSASVKIPALEKKIRVNGDRGEQKLTQTFDLNLT</sequence>
<proteinExistence type="predicted"/>
<evidence type="ECO:0000313" key="2">
    <source>
        <dbReference type="Proteomes" id="UP000233556"/>
    </source>
</evidence>